<evidence type="ECO:0000313" key="1">
    <source>
        <dbReference type="EMBL" id="MED6256462.1"/>
    </source>
</evidence>
<sequence length="73" mass="7947">TGCTIITHLILQLIEEFELVTAFQLSLGSAMLGGVHADSLITLGLAFLAYLTTICRAENDLSLVKLPEWKEIS</sequence>
<accession>A0ABU7C175</accession>
<keyword evidence="2" id="KW-1185">Reference proteome</keyword>
<protein>
    <submittedName>
        <fullName evidence="1">Uncharacterized protein</fullName>
    </submittedName>
</protein>
<proteinExistence type="predicted"/>
<name>A0ABU7C175_9TELE</name>
<dbReference type="Proteomes" id="UP001345963">
    <property type="component" value="Unassembled WGS sequence"/>
</dbReference>
<comment type="caution">
    <text evidence="1">The sequence shown here is derived from an EMBL/GenBank/DDBJ whole genome shotgun (WGS) entry which is preliminary data.</text>
</comment>
<gene>
    <name evidence="1" type="ORF">ATANTOWER_026617</name>
</gene>
<feature type="non-terminal residue" evidence="1">
    <location>
        <position position="73"/>
    </location>
</feature>
<organism evidence="1 2">
    <name type="scientific">Ataeniobius toweri</name>
    <dbReference type="NCBI Taxonomy" id="208326"/>
    <lineage>
        <taxon>Eukaryota</taxon>
        <taxon>Metazoa</taxon>
        <taxon>Chordata</taxon>
        <taxon>Craniata</taxon>
        <taxon>Vertebrata</taxon>
        <taxon>Euteleostomi</taxon>
        <taxon>Actinopterygii</taxon>
        <taxon>Neopterygii</taxon>
        <taxon>Teleostei</taxon>
        <taxon>Neoteleostei</taxon>
        <taxon>Acanthomorphata</taxon>
        <taxon>Ovalentaria</taxon>
        <taxon>Atherinomorphae</taxon>
        <taxon>Cyprinodontiformes</taxon>
        <taxon>Goodeidae</taxon>
        <taxon>Ataeniobius</taxon>
    </lineage>
</organism>
<dbReference type="EMBL" id="JAHUTI010075173">
    <property type="protein sequence ID" value="MED6256462.1"/>
    <property type="molecule type" value="Genomic_DNA"/>
</dbReference>
<evidence type="ECO:0000313" key="2">
    <source>
        <dbReference type="Proteomes" id="UP001345963"/>
    </source>
</evidence>
<feature type="non-terminal residue" evidence="1">
    <location>
        <position position="1"/>
    </location>
</feature>
<reference evidence="1 2" key="1">
    <citation type="submission" date="2021-07" db="EMBL/GenBank/DDBJ databases">
        <authorList>
            <person name="Palmer J.M."/>
        </authorList>
    </citation>
    <scope>NUCLEOTIDE SEQUENCE [LARGE SCALE GENOMIC DNA]</scope>
    <source>
        <strain evidence="1 2">AT_MEX2019</strain>
        <tissue evidence="1">Muscle</tissue>
    </source>
</reference>